<dbReference type="PANTHER" id="PTHR30287">
    <property type="entry name" value="MEMBRANE COMPONENT OF PREDICTED ABC SUPERFAMILY METABOLITE UPTAKE TRANSPORTER"/>
    <property type="match status" value="1"/>
</dbReference>
<dbReference type="InterPro" id="IPR038766">
    <property type="entry name" value="Membrane_comp_ABC_pdt"/>
</dbReference>
<comment type="caution">
    <text evidence="8">The sequence shown here is derived from an EMBL/GenBank/DDBJ whole genome shotgun (WGS) entry which is preliminary data.</text>
</comment>
<feature type="transmembrane region" description="Helical" evidence="6">
    <location>
        <begin position="321"/>
        <end position="346"/>
    </location>
</feature>
<keyword evidence="3 6" id="KW-0812">Transmembrane</keyword>
<feature type="transmembrane region" description="Helical" evidence="6">
    <location>
        <begin position="34"/>
        <end position="55"/>
    </location>
</feature>
<sequence length="858" mass="91751">MSGMPKLKMGGLISELRLAWRFALREMRGGLKGFYIFIGCIALGVAAIGAVHSVASAIKGGLDSQGAILLGGDIRLELNQRQATEPELAFLREYGTVAEGASMRSMARLTDGSNQALVEAKSIDPSYYPLYGLLETQPTRETAELFGQQDGVYGAVAPDILLQRLGVSVGDEILLGRARFQIRSMLIAEPDAASEGFGFAPRLLISNEALVASGLNQPGAMIEFSYKIRLSDPSAAALAALSERATHEFASSGWSVRTRDNASPALRSNVDRFSQFLALVGLTSLVVGGVGVANAVRAYMDSKRPVIATFKSLGASGHLIFLIYITQVVLVSLIAIAIGLGIAAIAPPLLKSALQTFIPVPLETGIYPGALALAFTFGILVTLVFTILPLGRAREIPAASLFRSMGLNMAGRPRRSYFISAAVIALGLAVLAIYLSSDRRLGFIFVASTLLAFIVLRQVAHLIEWIARRAPHSRSTPLRLAVGNIHRPGALTPSVVLSLGLGLTLLVALGLIDANLRNQITSRLPQQAPNFFFVDIQSSEVDRFSRLVSENAPEGALMRVPMLRGRITALNGTQTADLPENVRANWVMRGDRGITYEPDIPENSVLTQGEWWPKDYSGEPLVSFVAEEAREIGLDIGDTITVNVLGREITARVASLREVKWESLGINFVMVFSPNSFAGAPHAWLATLSDDQATPQQEGRILNAVTRTFPTVTTVRVKDALDVVNDLIRQLAAAVRAAASVAIVASVLVLAGALAASNRARVHDAVVLKTIGATRHMLMRAYVLEYALIGAAASIFALLAGAVAAWFVLTQVMAMSFTLFWQVAAATLVFGLVLTVALGLAGTWRILGLKAAPILRGF</sequence>
<organism evidence="8 9">
    <name type="scientific">Limoniibacter endophyticus</name>
    <dbReference type="NCBI Taxonomy" id="1565040"/>
    <lineage>
        <taxon>Bacteria</taxon>
        <taxon>Pseudomonadati</taxon>
        <taxon>Pseudomonadota</taxon>
        <taxon>Alphaproteobacteria</taxon>
        <taxon>Hyphomicrobiales</taxon>
        <taxon>Bartonellaceae</taxon>
        <taxon>Limoniibacter</taxon>
    </lineage>
</organism>
<evidence type="ECO:0000256" key="3">
    <source>
        <dbReference type="ARBA" id="ARBA00022692"/>
    </source>
</evidence>
<keyword evidence="8" id="KW-0808">Transferase</keyword>
<evidence type="ECO:0000256" key="2">
    <source>
        <dbReference type="ARBA" id="ARBA00022475"/>
    </source>
</evidence>
<dbReference type="AlphaFoldDB" id="A0A8J3DNI2"/>
<evidence type="ECO:0000256" key="6">
    <source>
        <dbReference type="SAM" id="Phobius"/>
    </source>
</evidence>
<name>A0A8J3DNI2_9HYPH</name>
<keyword evidence="4 6" id="KW-1133">Transmembrane helix</keyword>
<dbReference type="Proteomes" id="UP000641137">
    <property type="component" value="Unassembled WGS sequence"/>
</dbReference>
<proteinExistence type="predicted"/>
<feature type="transmembrane region" description="Helical" evidence="6">
    <location>
        <begin position="441"/>
        <end position="467"/>
    </location>
</feature>
<keyword evidence="2" id="KW-1003">Cell membrane</keyword>
<feature type="transmembrane region" description="Helical" evidence="6">
    <location>
        <begin position="417"/>
        <end position="435"/>
    </location>
</feature>
<keyword evidence="5 6" id="KW-0472">Membrane</keyword>
<feature type="domain" description="ABC3 transporter permease C-terminal" evidence="7">
    <location>
        <begin position="738"/>
        <end position="848"/>
    </location>
</feature>
<gene>
    <name evidence="8" type="ORF">GCM10010136_22910</name>
</gene>
<feature type="transmembrane region" description="Helical" evidence="6">
    <location>
        <begin position="819"/>
        <end position="841"/>
    </location>
</feature>
<reference evidence="8" key="2">
    <citation type="submission" date="2020-09" db="EMBL/GenBank/DDBJ databases">
        <authorList>
            <person name="Sun Q."/>
            <person name="Kim S."/>
        </authorList>
    </citation>
    <scope>NUCLEOTIDE SEQUENCE</scope>
    <source>
        <strain evidence="8">KCTC 42097</strain>
    </source>
</reference>
<protein>
    <submittedName>
        <fullName evidence="8">Glycosyl transferase family 1</fullName>
    </submittedName>
</protein>
<dbReference type="EMBL" id="BMZO01000007">
    <property type="protein sequence ID" value="GHC74086.1"/>
    <property type="molecule type" value="Genomic_DNA"/>
</dbReference>
<dbReference type="GO" id="GO:0016740">
    <property type="term" value="F:transferase activity"/>
    <property type="evidence" value="ECO:0007669"/>
    <property type="project" value="UniProtKB-KW"/>
</dbReference>
<evidence type="ECO:0000256" key="4">
    <source>
        <dbReference type="ARBA" id="ARBA00022989"/>
    </source>
</evidence>
<evidence type="ECO:0000313" key="9">
    <source>
        <dbReference type="Proteomes" id="UP000641137"/>
    </source>
</evidence>
<evidence type="ECO:0000313" key="8">
    <source>
        <dbReference type="EMBL" id="GHC74086.1"/>
    </source>
</evidence>
<evidence type="ECO:0000259" key="7">
    <source>
        <dbReference type="Pfam" id="PF02687"/>
    </source>
</evidence>
<feature type="transmembrane region" description="Helical" evidence="6">
    <location>
        <begin position="737"/>
        <end position="756"/>
    </location>
</feature>
<reference evidence="8" key="1">
    <citation type="journal article" date="2014" name="Int. J. Syst. Evol. Microbiol.">
        <title>Complete genome sequence of Corynebacterium casei LMG S-19264T (=DSM 44701T), isolated from a smear-ripened cheese.</title>
        <authorList>
            <consortium name="US DOE Joint Genome Institute (JGI-PGF)"/>
            <person name="Walter F."/>
            <person name="Albersmeier A."/>
            <person name="Kalinowski J."/>
            <person name="Ruckert C."/>
        </authorList>
    </citation>
    <scope>NUCLEOTIDE SEQUENCE</scope>
    <source>
        <strain evidence="8">KCTC 42097</strain>
    </source>
</reference>
<evidence type="ECO:0000256" key="5">
    <source>
        <dbReference type="ARBA" id="ARBA00023136"/>
    </source>
</evidence>
<dbReference type="GO" id="GO:0005886">
    <property type="term" value="C:plasma membrane"/>
    <property type="evidence" value="ECO:0007669"/>
    <property type="project" value="UniProtKB-SubCell"/>
</dbReference>
<dbReference type="Pfam" id="PF02687">
    <property type="entry name" value="FtsX"/>
    <property type="match status" value="2"/>
</dbReference>
<accession>A0A8J3DNI2</accession>
<feature type="transmembrane region" description="Helical" evidence="6">
    <location>
        <begin position="276"/>
        <end position="300"/>
    </location>
</feature>
<feature type="transmembrane region" description="Helical" evidence="6">
    <location>
        <begin position="488"/>
        <end position="512"/>
    </location>
</feature>
<dbReference type="InterPro" id="IPR003838">
    <property type="entry name" value="ABC3_permease_C"/>
</dbReference>
<comment type="subcellular location">
    <subcellularLocation>
        <location evidence="1">Cell membrane</location>
        <topology evidence="1">Multi-pass membrane protein</topology>
    </subcellularLocation>
</comment>
<feature type="domain" description="ABC3 transporter permease C-terminal" evidence="7">
    <location>
        <begin position="280"/>
        <end position="397"/>
    </location>
</feature>
<feature type="transmembrane region" description="Helical" evidence="6">
    <location>
        <begin position="783"/>
        <end position="807"/>
    </location>
</feature>
<evidence type="ECO:0000256" key="1">
    <source>
        <dbReference type="ARBA" id="ARBA00004651"/>
    </source>
</evidence>
<feature type="transmembrane region" description="Helical" evidence="6">
    <location>
        <begin position="366"/>
        <end position="388"/>
    </location>
</feature>
<dbReference type="PANTHER" id="PTHR30287:SF1">
    <property type="entry name" value="INNER MEMBRANE PROTEIN"/>
    <property type="match status" value="1"/>
</dbReference>
<keyword evidence="9" id="KW-1185">Reference proteome</keyword>